<gene>
    <name evidence="4" type="ORF">H4R34_000426</name>
</gene>
<feature type="active site" evidence="3">
    <location>
        <position position="51"/>
    </location>
</feature>
<dbReference type="PANTHER" id="PTHR13774">
    <property type="entry name" value="PHENAZINE BIOSYNTHESIS PROTEIN"/>
    <property type="match status" value="1"/>
</dbReference>
<accession>A0A9W8EFE3</accession>
<keyword evidence="2" id="KW-0413">Isomerase</keyword>
<dbReference type="InterPro" id="IPR003719">
    <property type="entry name" value="Phenazine_PhzF-like"/>
</dbReference>
<dbReference type="NCBIfam" id="TIGR00654">
    <property type="entry name" value="PhzF_family"/>
    <property type="match status" value="1"/>
</dbReference>
<evidence type="ECO:0000256" key="1">
    <source>
        <dbReference type="ARBA" id="ARBA00008270"/>
    </source>
</evidence>
<proteinExistence type="inferred from homology"/>
<organism evidence="4 5">
    <name type="scientific">Dimargaris verticillata</name>
    <dbReference type="NCBI Taxonomy" id="2761393"/>
    <lineage>
        <taxon>Eukaryota</taxon>
        <taxon>Fungi</taxon>
        <taxon>Fungi incertae sedis</taxon>
        <taxon>Zoopagomycota</taxon>
        <taxon>Kickxellomycotina</taxon>
        <taxon>Dimargaritomycetes</taxon>
        <taxon>Dimargaritales</taxon>
        <taxon>Dimargaritaceae</taxon>
        <taxon>Dimargaris</taxon>
    </lineage>
</organism>
<sequence length="332" mass="36451">MASLALYTVDAFVAHNKAFTGNPAAVCLVPPNLLLTPDQMQRVAQELNLSETAFVQPLFRPDEQAFNDGKAEYQRALSFGLRWFTPTTEVRLCGHATLAAAHVLFAERENPARRLMFETASGTLTVCRASDAQEHEIKLTLRLPRDQPHLLYSAKSPRTLTVPLAHPKLTVDKQQTLLQLANAFTASATAKVQAIAYSPKFHNLVVEFDGTQKDLLQLKPTVDSQLLARGHDLKLTGVIACCKPDAEDSEEYDAAVRYFAPWAGILEDPVTGSAYTGLAPYWSDQVGRNEHRFVQGGSRQGVVSTRLSASSEDIYVTGNTLTVIQGTLHYSP</sequence>
<evidence type="ECO:0000313" key="5">
    <source>
        <dbReference type="Proteomes" id="UP001151582"/>
    </source>
</evidence>
<dbReference type="GO" id="GO:0016853">
    <property type="term" value="F:isomerase activity"/>
    <property type="evidence" value="ECO:0007669"/>
    <property type="project" value="UniProtKB-KW"/>
</dbReference>
<protein>
    <submittedName>
        <fullName evidence="4">Uncharacterized protein</fullName>
    </submittedName>
</protein>
<dbReference type="PIRSF" id="PIRSF016184">
    <property type="entry name" value="PhzC_PhzF"/>
    <property type="match status" value="1"/>
</dbReference>
<dbReference type="SUPFAM" id="SSF54506">
    <property type="entry name" value="Diaminopimelate epimerase-like"/>
    <property type="match status" value="1"/>
</dbReference>
<reference evidence="4" key="1">
    <citation type="submission" date="2022-07" db="EMBL/GenBank/DDBJ databases">
        <title>Phylogenomic reconstructions and comparative analyses of Kickxellomycotina fungi.</title>
        <authorList>
            <person name="Reynolds N.K."/>
            <person name="Stajich J.E."/>
            <person name="Barry K."/>
            <person name="Grigoriev I.V."/>
            <person name="Crous P."/>
            <person name="Smith M.E."/>
        </authorList>
    </citation>
    <scope>NUCLEOTIDE SEQUENCE</scope>
    <source>
        <strain evidence="4">RSA 567</strain>
    </source>
</reference>
<dbReference type="EMBL" id="JANBQB010000010">
    <property type="protein sequence ID" value="KAJ1984806.1"/>
    <property type="molecule type" value="Genomic_DNA"/>
</dbReference>
<dbReference type="Proteomes" id="UP001151582">
    <property type="component" value="Unassembled WGS sequence"/>
</dbReference>
<dbReference type="PANTHER" id="PTHR13774:SF17">
    <property type="entry name" value="PHENAZINE BIOSYNTHESIS-LIKE DOMAIN-CONTAINING PROTEIN"/>
    <property type="match status" value="1"/>
</dbReference>
<dbReference type="Pfam" id="PF02567">
    <property type="entry name" value="PhzC-PhzF"/>
    <property type="match status" value="1"/>
</dbReference>
<comment type="caution">
    <text evidence="4">The sequence shown here is derived from an EMBL/GenBank/DDBJ whole genome shotgun (WGS) entry which is preliminary data.</text>
</comment>
<name>A0A9W8EFE3_9FUNG</name>
<dbReference type="OrthoDB" id="75169at2759"/>
<comment type="similarity">
    <text evidence="1">Belongs to the PhzF family.</text>
</comment>
<dbReference type="GO" id="GO:0005737">
    <property type="term" value="C:cytoplasm"/>
    <property type="evidence" value="ECO:0007669"/>
    <property type="project" value="TreeGrafter"/>
</dbReference>
<keyword evidence="5" id="KW-1185">Reference proteome</keyword>
<evidence type="ECO:0000313" key="4">
    <source>
        <dbReference type="EMBL" id="KAJ1984806.1"/>
    </source>
</evidence>
<dbReference type="AlphaFoldDB" id="A0A9W8EFE3"/>
<dbReference type="Gene3D" id="3.10.310.10">
    <property type="entry name" value="Diaminopimelate Epimerase, Chain A, domain 1"/>
    <property type="match status" value="2"/>
</dbReference>
<evidence type="ECO:0000256" key="3">
    <source>
        <dbReference type="PIRSR" id="PIRSR016184-1"/>
    </source>
</evidence>
<evidence type="ECO:0000256" key="2">
    <source>
        <dbReference type="ARBA" id="ARBA00023235"/>
    </source>
</evidence>